<dbReference type="KEGG" id="sat:SYN_00501"/>
<dbReference type="InParanoid" id="Q2LV10"/>
<keyword evidence="1" id="KW-0378">Hydrolase</keyword>
<evidence type="ECO:0000313" key="2">
    <source>
        <dbReference type="Proteomes" id="UP000001933"/>
    </source>
</evidence>
<dbReference type="Gene3D" id="3.60.15.10">
    <property type="entry name" value="Ribonuclease Z/Hydroxyacylglutathione hydrolase-like"/>
    <property type="match status" value="1"/>
</dbReference>
<dbReference type="HOGENOM" id="CLU_069139_0_0_7"/>
<name>Q2LV10_SYNAS</name>
<dbReference type="PANTHER" id="PTHR30619:SF1">
    <property type="entry name" value="RECOMBINATION PROTEIN 2"/>
    <property type="match status" value="1"/>
</dbReference>
<reference evidence="1 2" key="1">
    <citation type="journal article" date="2007" name="Proc. Natl. Acad. Sci. U.S.A.">
        <title>The genome of Syntrophus aciditrophicus: life at the thermodynamic limit of microbial growth.</title>
        <authorList>
            <person name="McInerney M.J."/>
            <person name="Rohlin L."/>
            <person name="Mouttaki H."/>
            <person name="Kim U."/>
            <person name="Krupp R.S."/>
            <person name="Rios-Hernandez L."/>
            <person name="Sieber J."/>
            <person name="Struchtemeyer C.G."/>
            <person name="Bhattacharyya A."/>
            <person name="Campbell J.W."/>
            <person name="Gunsalus R.P."/>
        </authorList>
    </citation>
    <scope>NUCLEOTIDE SEQUENCE [LARGE SCALE GENOMIC DNA]</scope>
    <source>
        <strain evidence="1 2">SB</strain>
    </source>
</reference>
<dbReference type="EMBL" id="CP000252">
    <property type="protein sequence ID" value="ABC77922.1"/>
    <property type="molecule type" value="Genomic_DNA"/>
</dbReference>
<dbReference type="GO" id="GO:0016787">
    <property type="term" value="F:hydrolase activity"/>
    <property type="evidence" value="ECO:0007669"/>
    <property type="project" value="UniProtKB-KW"/>
</dbReference>
<organism evidence="1 2">
    <name type="scientific">Syntrophus aciditrophicus (strain SB)</name>
    <dbReference type="NCBI Taxonomy" id="56780"/>
    <lineage>
        <taxon>Bacteria</taxon>
        <taxon>Pseudomonadati</taxon>
        <taxon>Thermodesulfobacteriota</taxon>
        <taxon>Syntrophia</taxon>
        <taxon>Syntrophales</taxon>
        <taxon>Syntrophaceae</taxon>
        <taxon>Syntrophus</taxon>
    </lineage>
</organism>
<dbReference type="STRING" id="56780.SYN_00501"/>
<dbReference type="PANTHER" id="PTHR30619">
    <property type="entry name" value="DNA INTERNALIZATION/COMPETENCE PROTEIN COMEC/REC2"/>
    <property type="match status" value="1"/>
</dbReference>
<keyword evidence="2" id="KW-1185">Reference proteome</keyword>
<dbReference type="SUPFAM" id="SSF56281">
    <property type="entry name" value="Metallo-hydrolase/oxidoreductase"/>
    <property type="match status" value="1"/>
</dbReference>
<dbReference type="AlphaFoldDB" id="Q2LV10"/>
<sequence>MLMKIHIFDVEHGECNAIETPSGHLFLIGTGHNSSTNWRPSTWVSWRNQRPHCIVLTNLDKDHLSDLSNFEPHLRPDTIKRNDYVNPQWIEDMKYEESGEVHSGVQTALDWMSNVFNGEVITPDYGMEKLFFYHSPILFQDTNNLSVVTFVRYNNIGIMFPGDIETAGWKEFLKDPSFVNCLLRTNILIASHHGRETGYCSEIFNYCRPDAVIISDKSIVHGTQSHDLYSQHCSGLDFGGKIRKVLTTRNDGKITIDLPAIGPYTVYINQSY</sequence>
<proteinExistence type="predicted"/>
<dbReference type="InterPro" id="IPR036866">
    <property type="entry name" value="RibonucZ/Hydroxyglut_hydro"/>
</dbReference>
<dbReference type="Proteomes" id="UP000001933">
    <property type="component" value="Chromosome"/>
</dbReference>
<dbReference type="InterPro" id="IPR052159">
    <property type="entry name" value="Competence_DNA_uptake"/>
</dbReference>
<dbReference type="eggNOG" id="COG2333">
    <property type="taxonomic scope" value="Bacteria"/>
</dbReference>
<gene>
    <name evidence="1" type="ORF">SYN_00501</name>
</gene>
<accession>Q2LV10</accession>
<protein>
    <submittedName>
        <fullName evidence="1">Hydrolase of the metallo-beta-lactamase superfamily</fullName>
    </submittedName>
</protein>
<evidence type="ECO:0000313" key="1">
    <source>
        <dbReference type="EMBL" id="ABC77922.1"/>
    </source>
</evidence>